<dbReference type="PANTHER" id="PTHR14499">
    <property type="entry name" value="POTASSIUM CHANNEL TETRAMERIZATION DOMAIN-CONTAINING"/>
    <property type="match status" value="1"/>
</dbReference>
<dbReference type="InterPro" id="IPR003131">
    <property type="entry name" value="T1-type_BTB"/>
</dbReference>
<dbReference type="PROSITE" id="PS50097">
    <property type="entry name" value="BTB"/>
    <property type="match status" value="1"/>
</dbReference>
<dbReference type="GO" id="GO:0051260">
    <property type="term" value="P:protein homooligomerization"/>
    <property type="evidence" value="ECO:0007669"/>
    <property type="project" value="InterPro"/>
</dbReference>
<accession>A0A7D9JAA4</accession>
<name>A0A7D9JAA4_PARCT</name>
<dbReference type="SMART" id="SM00225">
    <property type="entry name" value="BTB"/>
    <property type="match status" value="1"/>
</dbReference>
<sequence length="327" mass="36657">MSCTDLLSKFDDLVKRFKEEFKEIVEGERDKMKAEIEAYQAEKQRMKAVDVSDDDIILLNVGGQKFTSTRSTLCQVEGSLLATMFSGRWEDSVKRDQDGAVFFDVNPQYFGYILDYLRTKKIASPENPAELPKVPRDQAKNFNTFVEYLGLSKEIVPTEIETEKLSEKFNSHSPGISIQEDGKVAVHDSSVGHKYVLGENVYQHGITHFKLKLESFQNNNWIMVAILKADVVPQSVGSYSLSGCNGWYLGTAIPGVIENGSHTTNNMFNATKQGDTVELVLDCDGGKLSIHLPTGQQSHIEIPKSQSWRLHVSLLYANDKIRIAEVV</sequence>
<dbReference type="SUPFAM" id="SSF49899">
    <property type="entry name" value="Concanavalin A-like lectins/glucanases"/>
    <property type="match status" value="1"/>
</dbReference>
<dbReference type="Gene3D" id="3.30.710.10">
    <property type="entry name" value="Potassium Channel Kv1.1, Chain A"/>
    <property type="match status" value="1"/>
</dbReference>
<comment type="caution">
    <text evidence="1">The sequence shown here is derived from an EMBL/GenBank/DDBJ whole genome shotgun (WGS) entry which is preliminary data.</text>
</comment>
<dbReference type="Pfam" id="PF02214">
    <property type="entry name" value="BTB_2"/>
    <property type="match status" value="1"/>
</dbReference>
<dbReference type="OrthoDB" id="2414723at2759"/>
<dbReference type="Proteomes" id="UP001152795">
    <property type="component" value="Unassembled WGS sequence"/>
</dbReference>
<dbReference type="EMBL" id="CACRXK020013594">
    <property type="protein sequence ID" value="CAB4025419.1"/>
    <property type="molecule type" value="Genomic_DNA"/>
</dbReference>
<evidence type="ECO:0000313" key="1">
    <source>
        <dbReference type="EMBL" id="CAB4025419.1"/>
    </source>
</evidence>
<dbReference type="InterPro" id="IPR011333">
    <property type="entry name" value="SKP1/BTB/POZ_sf"/>
</dbReference>
<keyword evidence="2" id="KW-1185">Reference proteome</keyword>
<dbReference type="Gene3D" id="2.60.120.920">
    <property type="match status" value="1"/>
</dbReference>
<dbReference type="InterPro" id="IPR013320">
    <property type="entry name" value="ConA-like_dom_sf"/>
</dbReference>
<protein>
    <submittedName>
        <fullName evidence="1">Chaperone dnaK2</fullName>
    </submittedName>
</protein>
<evidence type="ECO:0000313" key="2">
    <source>
        <dbReference type="Proteomes" id="UP001152795"/>
    </source>
</evidence>
<gene>
    <name evidence="1" type="ORF">PACLA_8A058899</name>
</gene>
<dbReference type="PANTHER" id="PTHR14499:SF136">
    <property type="entry name" value="GH08630P"/>
    <property type="match status" value="1"/>
</dbReference>
<proteinExistence type="predicted"/>
<dbReference type="InterPro" id="IPR043136">
    <property type="entry name" value="B30.2/SPRY_sf"/>
</dbReference>
<dbReference type="AlphaFoldDB" id="A0A7D9JAA4"/>
<dbReference type="CDD" id="cd18316">
    <property type="entry name" value="BTB_POZ_KCTD-like"/>
    <property type="match status" value="1"/>
</dbReference>
<dbReference type="SUPFAM" id="SSF54695">
    <property type="entry name" value="POZ domain"/>
    <property type="match status" value="1"/>
</dbReference>
<organism evidence="1 2">
    <name type="scientific">Paramuricea clavata</name>
    <name type="common">Red gorgonian</name>
    <name type="synonym">Violescent sea-whip</name>
    <dbReference type="NCBI Taxonomy" id="317549"/>
    <lineage>
        <taxon>Eukaryota</taxon>
        <taxon>Metazoa</taxon>
        <taxon>Cnidaria</taxon>
        <taxon>Anthozoa</taxon>
        <taxon>Octocorallia</taxon>
        <taxon>Malacalcyonacea</taxon>
        <taxon>Plexauridae</taxon>
        <taxon>Paramuricea</taxon>
    </lineage>
</organism>
<dbReference type="InterPro" id="IPR000210">
    <property type="entry name" value="BTB/POZ_dom"/>
</dbReference>
<reference evidence="1" key="1">
    <citation type="submission" date="2020-04" db="EMBL/GenBank/DDBJ databases">
        <authorList>
            <person name="Alioto T."/>
            <person name="Alioto T."/>
            <person name="Gomez Garrido J."/>
        </authorList>
    </citation>
    <scope>NUCLEOTIDE SEQUENCE</scope>
    <source>
        <strain evidence="1">A484AB</strain>
    </source>
</reference>